<dbReference type="GeneID" id="66061009"/>
<dbReference type="AlphaFoldDB" id="A0A8E5HIN6"/>
<gene>
    <name evidence="2" type="ORF">UV8b_00231</name>
</gene>
<dbReference type="Proteomes" id="UP000027002">
    <property type="component" value="Chromosome 1"/>
</dbReference>
<reference evidence="2" key="1">
    <citation type="submission" date="2020-03" db="EMBL/GenBank/DDBJ databases">
        <title>A mixture of massive structural variations and highly conserved coding sequences in Ustilaginoidea virens genome.</title>
        <authorList>
            <person name="Zhang K."/>
            <person name="Zhao Z."/>
            <person name="Zhang Z."/>
            <person name="Li Y."/>
            <person name="Hsiang T."/>
            <person name="Sun W."/>
        </authorList>
    </citation>
    <scope>NUCLEOTIDE SEQUENCE</scope>
    <source>
        <strain evidence="2">UV-8b</strain>
    </source>
</reference>
<feature type="region of interest" description="Disordered" evidence="1">
    <location>
        <begin position="1"/>
        <end position="23"/>
    </location>
</feature>
<dbReference type="RefSeq" id="XP_042993663.1">
    <property type="nucleotide sequence ID" value="XM_043137729.1"/>
</dbReference>
<evidence type="ECO:0000313" key="3">
    <source>
        <dbReference type="Proteomes" id="UP000027002"/>
    </source>
</evidence>
<evidence type="ECO:0000313" key="2">
    <source>
        <dbReference type="EMBL" id="QUC15990.1"/>
    </source>
</evidence>
<organism evidence="2 3">
    <name type="scientific">Ustilaginoidea virens</name>
    <name type="common">Rice false smut fungus</name>
    <name type="synonym">Villosiclava virens</name>
    <dbReference type="NCBI Taxonomy" id="1159556"/>
    <lineage>
        <taxon>Eukaryota</taxon>
        <taxon>Fungi</taxon>
        <taxon>Dikarya</taxon>
        <taxon>Ascomycota</taxon>
        <taxon>Pezizomycotina</taxon>
        <taxon>Sordariomycetes</taxon>
        <taxon>Hypocreomycetidae</taxon>
        <taxon>Hypocreales</taxon>
        <taxon>Clavicipitaceae</taxon>
        <taxon>Ustilaginoidea</taxon>
    </lineage>
</organism>
<dbReference type="KEGG" id="uvi:66061009"/>
<dbReference type="EMBL" id="CP072753">
    <property type="protein sequence ID" value="QUC15990.1"/>
    <property type="molecule type" value="Genomic_DNA"/>
</dbReference>
<proteinExistence type="predicted"/>
<accession>A0A8E5HIN6</accession>
<protein>
    <submittedName>
        <fullName evidence="2">Uncharacterized protein</fullName>
    </submittedName>
</protein>
<evidence type="ECO:0000256" key="1">
    <source>
        <dbReference type="SAM" id="MobiDB-lite"/>
    </source>
</evidence>
<name>A0A8E5HIN6_USTVR</name>
<sequence>MGFKLMFSPKDISAKPAGRTPAPASCQLAKQALAPNQTWAAISGFPRVQQPSSPVEKAAGPPLPARSAHAALLEYEVGLERAGESSADPESDDIVMLLRGGKRRPGKVVARLCMPVFVDEQRAANTGG</sequence>
<keyword evidence="3" id="KW-1185">Reference proteome</keyword>